<proteinExistence type="predicted"/>
<feature type="transmembrane region" description="Helical" evidence="1">
    <location>
        <begin position="6"/>
        <end position="24"/>
    </location>
</feature>
<keyword evidence="1" id="KW-0472">Membrane</keyword>
<dbReference type="Proteomes" id="UP001519287">
    <property type="component" value="Unassembled WGS sequence"/>
</dbReference>
<accession>A0ABS4IXV9</accession>
<name>A0ABS4IXV9_9BACL</name>
<evidence type="ECO:0000313" key="2">
    <source>
        <dbReference type="EMBL" id="MBP1992421.1"/>
    </source>
</evidence>
<gene>
    <name evidence="2" type="ORF">J2Z66_004029</name>
</gene>
<dbReference type="RefSeq" id="WP_209973410.1">
    <property type="nucleotide sequence ID" value="NZ_JAGGLB010000013.1"/>
</dbReference>
<keyword evidence="3" id="KW-1185">Reference proteome</keyword>
<evidence type="ECO:0000256" key="1">
    <source>
        <dbReference type="SAM" id="Phobius"/>
    </source>
</evidence>
<evidence type="ECO:0000313" key="3">
    <source>
        <dbReference type="Proteomes" id="UP001519287"/>
    </source>
</evidence>
<protein>
    <submittedName>
        <fullName evidence="2">Uncharacterized protein</fullName>
    </submittedName>
</protein>
<dbReference type="EMBL" id="JAGGLB010000013">
    <property type="protein sequence ID" value="MBP1992421.1"/>
    <property type="molecule type" value="Genomic_DNA"/>
</dbReference>
<feature type="transmembrane region" description="Helical" evidence="1">
    <location>
        <begin position="31"/>
        <end position="50"/>
    </location>
</feature>
<keyword evidence="1" id="KW-0812">Transmembrane</keyword>
<sequence>MTRIAGLIIVILLIALVQVPGMLRKKMIKDLAAYSVLLLFGTALFIGQILHLKIPNPVDFIIYLFEPLGKIIFTP</sequence>
<comment type="caution">
    <text evidence="2">The sequence shown here is derived from an EMBL/GenBank/DDBJ whole genome shotgun (WGS) entry which is preliminary data.</text>
</comment>
<organism evidence="2 3">
    <name type="scientific">Paenibacillus eucommiae</name>
    <dbReference type="NCBI Taxonomy" id="1355755"/>
    <lineage>
        <taxon>Bacteria</taxon>
        <taxon>Bacillati</taxon>
        <taxon>Bacillota</taxon>
        <taxon>Bacilli</taxon>
        <taxon>Bacillales</taxon>
        <taxon>Paenibacillaceae</taxon>
        <taxon>Paenibacillus</taxon>
    </lineage>
</organism>
<keyword evidence="1" id="KW-1133">Transmembrane helix</keyword>
<reference evidence="2 3" key="1">
    <citation type="submission" date="2021-03" db="EMBL/GenBank/DDBJ databases">
        <title>Genomic Encyclopedia of Type Strains, Phase IV (KMG-IV): sequencing the most valuable type-strain genomes for metagenomic binning, comparative biology and taxonomic classification.</title>
        <authorList>
            <person name="Goeker M."/>
        </authorList>
    </citation>
    <scope>NUCLEOTIDE SEQUENCE [LARGE SCALE GENOMIC DNA]</scope>
    <source>
        <strain evidence="2 3">DSM 26048</strain>
    </source>
</reference>